<reference evidence="1" key="1">
    <citation type="submission" date="2023-03" db="EMBL/GenBank/DDBJ databases">
        <title>Genome sequence of Brevundimonas nasdae SJTX8.</title>
        <authorList>
            <person name="Liang R."/>
        </authorList>
    </citation>
    <scope>NUCLEOTIDE SEQUENCE</scope>
    <source>
        <strain evidence="1">X8</strain>
    </source>
</reference>
<proteinExistence type="predicted"/>
<keyword evidence="2" id="KW-1185">Reference proteome</keyword>
<dbReference type="Proteomes" id="UP001302493">
    <property type="component" value="Chromosome"/>
</dbReference>
<evidence type="ECO:0000313" key="1">
    <source>
        <dbReference type="EMBL" id="WOB78523.1"/>
    </source>
</evidence>
<accession>A0ACD4VLW9</accession>
<sequence length="727" mass="81609">MSSAIRFEAGQRWRHRNVVLLFRQVLPGGGLLFQEERTLLPYQIEDGPSFRVPDNGWALSAYASGDLKRLPEKHVYATRRLAAEREDDPATIEALDAGARLRTFVLRGLDEMGLFNASAKQIDRALRKLWAERPSAILELGRPPAPRTVIRWLKARGEPGQRPLNQMMSMTGKVPRAKRLPAEVHRLLDRFALRYWTAMGLSKRDAHALMALRIYRLNRWRAKAGIGIALRVPTYEWFRRHVNRLECLETRATKFGVKPAARRLKADGDGLSATRFLELGCMDHTMLDGIAVMSSDWLLPMGSPWLTLLIDIKTRCVVGFVLSFEPPSIYSVMECIKRAALPKTHLLERNDRFAEFASIFGMFSEIVVDNGREFAGVAFEDAMLDVGVSLRLAPVASPQHKAIVERFFGTLNSLLNRKLPAAKLKPQDMRDMGYEPEAHAILTLEEIETLLWEAINVYHLSNHSGVAAPPGMLWKNDAAKYGTPVYSDPYFLEKALGAVKEGCRLSRSGVKIHGLRYHDEMRTGRLLGTLVPAEPQRRQRNIGSATCQVKVKFNPADIGSVHVWDHINNQYVTLPCADLAYAKGLSLATHRILTKWTKERGLAFSSEQERISARGELVRKVEALAPDLRLRQRRSVARLINAPTVQDRLTGSVEVAFAQSRHDGMAPLIEQQPLALSRADEGIAPRRPPRPKSKAKPPAKPRPAAAQTDQDVWPVETSTSASWKGFQ</sequence>
<protein>
    <submittedName>
        <fullName evidence="1">Mu transposase C-terminal domain-containing protein</fullName>
    </submittedName>
</protein>
<evidence type="ECO:0000313" key="2">
    <source>
        <dbReference type="Proteomes" id="UP001302493"/>
    </source>
</evidence>
<dbReference type="EMBL" id="CP119180">
    <property type="protein sequence ID" value="WOB78523.1"/>
    <property type="molecule type" value="Genomic_DNA"/>
</dbReference>
<organism evidence="1 2">
    <name type="scientific">Brevundimonas nasdae</name>
    <dbReference type="NCBI Taxonomy" id="172043"/>
    <lineage>
        <taxon>Bacteria</taxon>
        <taxon>Pseudomonadati</taxon>
        <taxon>Pseudomonadota</taxon>
        <taxon>Alphaproteobacteria</taxon>
        <taxon>Caulobacterales</taxon>
        <taxon>Caulobacteraceae</taxon>
        <taxon>Brevundimonas</taxon>
    </lineage>
</organism>
<name>A0ACD4VLW9_9CAUL</name>
<gene>
    <name evidence="1" type="ORF">PZA08_14655</name>
</gene>